<evidence type="ECO:0000313" key="1">
    <source>
        <dbReference type="EMBL" id="EJX07528.1"/>
    </source>
</evidence>
<dbReference type="InterPro" id="IPR021505">
    <property type="entry name" value="Phage_B3_Orf6"/>
</dbReference>
<sequence>MKINNSKKTRIMEEMKQTTVVMTAEEKAEFEAFQREKAKKAAEEKAKNDREMYKQMVDDEIANSIPVLLGISEQIKASKQTVMDNFKTILEMKADLFKTKVKEDQRSHTFTNSDGDKRITLGVYVTDGYRDTVEDGIAIVKEYIEGLAKDEKTKALVSMVLRLLARDAKGTLKASRIVQLRKVALETGDDRFIEGVRIIEEAYQPEVSKQFIRAEIKNENGMWKPIPLGMTES</sequence>
<protein>
    <recommendedName>
        <fullName evidence="2">DUF3164 family protein</fullName>
    </recommendedName>
</protein>
<name>J9GWZ1_9ZZZZ</name>
<gene>
    <name evidence="1" type="ORF">EVA_04359</name>
</gene>
<organism evidence="1">
    <name type="scientific">gut metagenome</name>
    <dbReference type="NCBI Taxonomy" id="749906"/>
    <lineage>
        <taxon>unclassified sequences</taxon>
        <taxon>metagenomes</taxon>
        <taxon>organismal metagenomes</taxon>
    </lineage>
</organism>
<proteinExistence type="predicted"/>
<accession>J9GWZ1</accession>
<dbReference type="AlphaFoldDB" id="J9GWZ1"/>
<evidence type="ECO:0008006" key="2">
    <source>
        <dbReference type="Google" id="ProtNLM"/>
    </source>
</evidence>
<dbReference type="EMBL" id="AMCI01000862">
    <property type="protein sequence ID" value="EJX07528.1"/>
    <property type="molecule type" value="Genomic_DNA"/>
</dbReference>
<reference evidence="1" key="1">
    <citation type="journal article" date="2012" name="PLoS ONE">
        <title>Gene sets for utilization of primary and secondary nutrition supplies in the distal gut of endangered iberian lynx.</title>
        <authorList>
            <person name="Alcaide M."/>
            <person name="Messina E."/>
            <person name="Richter M."/>
            <person name="Bargiela R."/>
            <person name="Peplies J."/>
            <person name="Huws S.A."/>
            <person name="Newbold C.J."/>
            <person name="Golyshin P.N."/>
            <person name="Simon M.A."/>
            <person name="Lopez G."/>
            <person name="Yakimov M.M."/>
            <person name="Ferrer M."/>
        </authorList>
    </citation>
    <scope>NUCLEOTIDE SEQUENCE</scope>
</reference>
<dbReference type="Pfam" id="PF11363">
    <property type="entry name" value="DUF3164"/>
    <property type="match status" value="1"/>
</dbReference>
<comment type="caution">
    <text evidence="1">The sequence shown here is derived from an EMBL/GenBank/DDBJ whole genome shotgun (WGS) entry which is preliminary data.</text>
</comment>